<dbReference type="Gramene" id="Kaladp0551s0002.1.v1.1">
    <property type="protein sequence ID" value="Kaladp0551s0002.1.v1.1"/>
    <property type="gene ID" value="Kaladp0551s0002.v1.1"/>
</dbReference>
<dbReference type="AlphaFoldDB" id="A0A7N0VDY4"/>
<proteinExistence type="predicted"/>
<dbReference type="EnsemblPlants" id="Kaladp0551s0002.1.v1.1">
    <property type="protein sequence ID" value="Kaladp0551s0002.1.v1.1"/>
    <property type="gene ID" value="Kaladp0551s0002.v1.1"/>
</dbReference>
<sequence length="47" mass="5386">MIARENSSEGDQGREGHVSTDAYRKELRKTELKLKVMVPLINLENTK</sequence>
<evidence type="ECO:0000313" key="2">
    <source>
        <dbReference type="EnsemblPlants" id="Kaladp0551s0002.1.v1.1"/>
    </source>
</evidence>
<evidence type="ECO:0000313" key="3">
    <source>
        <dbReference type="Proteomes" id="UP000594263"/>
    </source>
</evidence>
<dbReference type="Proteomes" id="UP000594263">
    <property type="component" value="Unplaced"/>
</dbReference>
<keyword evidence="3" id="KW-1185">Reference proteome</keyword>
<feature type="compositionally biased region" description="Basic and acidic residues" evidence="1">
    <location>
        <begin position="11"/>
        <end position="22"/>
    </location>
</feature>
<protein>
    <submittedName>
        <fullName evidence="2">Uncharacterized protein</fullName>
    </submittedName>
</protein>
<evidence type="ECO:0000256" key="1">
    <source>
        <dbReference type="SAM" id="MobiDB-lite"/>
    </source>
</evidence>
<accession>A0A7N0VDY4</accession>
<organism evidence="2 3">
    <name type="scientific">Kalanchoe fedtschenkoi</name>
    <name type="common">Lavender scallops</name>
    <name type="synonym">South American air plant</name>
    <dbReference type="NCBI Taxonomy" id="63787"/>
    <lineage>
        <taxon>Eukaryota</taxon>
        <taxon>Viridiplantae</taxon>
        <taxon>Streptophyta</taxon>
        <taxon>Embryophyta</taxon>
        <taxon>Tracheophyta</taxon>
        <taxon>Spermatophyta</taxon>
        <taxon>Magnoliopsida</taxon>
        <taxon>eudicotyledons</taxon>
        <taxon>Gunneridae</taxon>
        <taxon>Pentapetalae</taxon>
        <taxon>Saxifragales</taxon>
        <taxon>Crassulaceae</taxon>
        <taxon>Kalanchoe</taxon>
    </lineage>
</organism>
<feature type="region of interest" description="Disordered" evidence="1">
    <location>
        <begin position="1"/>
        <end position="22"/>
    </location>
</feature>
<reference evidence="2" key="1">
    <citation type="submission" date="2021-01" db="UniProtKB">
        <authorList>
            <consortium name="EnsemblPlants"/>
        </authorList>
    </citation>
    <scope>IDENTIFICATION</scope>
</reference>
<name>A0A7N0VDY4_KALFE</name>